<dbReference type="PANTHER" id="PTHR47843:SF2">
    <property type="entry name" value="BTB DOMAIN-CONTAINING PROTEIN"/>
    <property type="match status" value="1"/>
</dbReference>
<dbReference type="InterPro" id="IPR000210">
    <property type="entry name" value="BTB/POZ_dom"/>
</dbReference>
<dbReference type="eggNOG" id="ENOG502T17B">
    <property type="taxonomic scope" value="Eukaryota"/>
</dbReference>
<dbReference type="Gene3D" id="3.30.710.10">
    <property type="entry name" value="Potassium Channel Kv1.1, Chain A"/>
    <property type="match status" value="1"/>
</dbReference>
<dbReference type="PROSITE" id="PS50097">
    <property type="entry name" value="BTB"/>
    <property type="match status" value="1"/>
</dbReference>
<dbReference type="InterPro" id="IPR011333">
    <property type="entry name" value="SKP1/BTB/POZ_sf"/>
</dbReference>
<keyword evidence="3" id="KW-1185">Reference proteome</keyword>
<dbReference type="SMART" id="SM00225">
    <property type="entry name" value="BTB"/>
    <property type="match status" value="1"/>
</dbReference>
<dbReference type="EMBL" id="JH767556">
    <property type="protein sequence ID" value="EON61828.1"/>
    <property type="molecule type" value="Genomic_DNA"/>
</dbReference>
<dbReference type="AlphaFoldDB" id="R7YIW2"/>
<dbReference type="CDD" id="cd18186">
    <property type="entry name" value="BTB_POZ_ZBTB_KLHL-like"/>
    <property type="match status" value="1"/>
</dbReference>
<dbReference type="RefSeq" id="XP_007777145.1">
    <property type="nucleotide sequence ID" value="XM_007778955.1"/>
</dbReference>
<protein>
    <recommendedName>
        <fullName evidence="1">BTB domain-containing protein</fullName>
    </recommendedName>
</protein>
<dbReference type="Proteomes" id="UP000016924">
    <property type="component" value="Unassembled WGS sequence"/>
</dbReference>
<dbReference type="Pfam" id="PF00651">
    <property type="entry name" value="BTB"/>
    <property type="match status" value="1"/>
</dbReference>
<evidence type="ECO:0000259" key="1">
    <source>
        <dbReference type="PROSITE" id="PS50097"/>
    </source>
</evidence>
<dbReference type="OrthoDB" id="194443at2759"/>
<organism evidence="2 3">
    <name type="scientific">Coniosporium apollinis (strain CBS 100218)</name>
    <name type="common">Rock-inhabiting black yeast</name>
    <dbReference type="NCBI Taxonomy" id="1168221"/>
    <lineage>
        <taxon>Eukaryota</taxon>
        <taxon>Fungi</taxon>
        <taxon>Dikarya</taxon>
        <taxon>Ascomycota</taxon>
        <taxon>Pezizomycotina</taxon>
        <taxon>Dothideomycetes</taxon>
        <taxon>Dothideomycetes incertae sedis</taxon>
        <taxon>Coniosporium</taxon>
    </lineage>
</organism>
<dbReference type="GeneID" id="19898357"/>
<reference evidence="3" key="1">
    <citation type="submission" date="2012-06" db="EMBL/GenBank/DDBJ databases">
        <title>The genome sequence of Coniosporium apollinis CBS 100218.</title>
        <authorList>
            <consortium name="The Broad Institute Genome Sequencing Platform"/>
            <person name="Cuomo C."/>
            <person name="Gorbushina A."/>
            <person name="Noack S."/>
            <person name="Walker B."/>
            <person name="Young S.K."/>
            <person name="Zeng Q."/>
            <person name="Gargeya S."/>
            <person name="Fitzgerald M."/>
            <person name="Haas B."/>
            <person name="Abouelleil A."/>
            <person name="Alvarado L."/>
            <person name="Arachchi H.M."/>
            <person name="Berlin A.M."/>
            <person name="Chapman S.B."/>
            <person name="Goldberg J."/>
            <person name="Griggs A."/>
            <person name="Gujja S."/>
            <person name="Hansen M."/>
            <person name="Howarth C."/>
            <person name="Imamovic A."/>
            <person name="Larimer J."/>
            <person name="McCowan C."/>
            <person name="Montmayeur A."/>
            <person name="Murphy C."/>
            <person name="Neiman D."/>
            <person name="Pearson M."/>
            <person name="Priest M."/>
            <person name="Roberts A."/>
            <person name="Saif S."/>
            <person name="Shea T."/>
            <person name="Sisk P."/>
            <person name="Sykes S."/>
            <person name="Wortman J."/>
            <person name="Nusbaum C."/>
            <person name="Birren B."/>
        </authorList>
    </citation>
    <scope>NUCLEOTIDE SEQUENCE [LARGE SCALE GENOMIC DNA]</scope>
    <source>
        <strain evidence="3">CBS 100218</strain>
    </source>
</reference>
<evidence type="ECO:0000313" key="3">
    <source>
        <dbReference type="Proteomes" id="UP000016924"/>
    </source>
</evidence>
<dbReference type="SUPFAM" id="SSF54695">
    <property type="entry name" value="POZ domain"/>
    <property type="match status" value="1"/>
</dbReference>
<evidence type="ECO:0000313" key="2">
    <source>
        <dbReference type="EMBL" id="EON61828.1"/>
    </source>
</evidence>
<sequence>MADENRSEAPKVAEPSFYNLGATVVTIHVGTGRVPFAVHKDLLCYYSAYFQKLFNGSFREAKDLLARAEDTTVSTFGYFMQWLYTQTFVRYKMHAWERVAISTTDHYANSFNPPYLHTLLDLYIFADRYDIRLLRNDVMRSWQKDETDWDEISDEDIIIKAFDNLPHGSPLCRYIAQYYVALCGRNLDSDEEFWSKLPKGFLYEVVRILTKRLNSDYKFDQESCDFHEHEDDDEKSMCTNERKLSEDAECGF</sequence>
<proteinExistence type="predicted"/>
<dbReference type="STRING" id="1168221.R7YIW2"/>
<dbReference type="OMA" id="WERVAIS"/>
<feature type="domain" description="BTB" evidence="1">
    <location>
        <begin position="23"/>
        <end position="85"/>
    </location>
</feature>
<dbReference type="HOGENOM" id="CLU_068279_2_2_1"/>
<gene>
    <name evidence="2" type="ORF">W97_01046</name>
</gene>
<name>R7YIW2_CONA1</name>
<dbReference type="PANTHER" id="PTHR47843">
    <property type="entry name" value="BTB DOMAIN-CONTAINING PROTEIN-RELATED"/>
    <property type="match status" value="1"/>
</dbReference>
<accession>R7YIW2</accession>